<accession>A0ABS1J4D5</accession>
<sequence>MRIREQDFFHGAALTRIVEHQSFKALNKADDRYGHYLINADTRIFVKYRSNEDSPWQFNFTASELEGIREDLEAGARVFLCLVCGETTICALDSEEIATLIDIGSPTQQRISVEVRQVRGSMWISGSIGNLDRSIPHNAFPNKLFQTL</sequence>
<organism evidence="1 2">
    <name type="scientific">Tumebacillus amylolyticus</name>
    <dbReference type="NCBI Taxonomy" id="2801339"/>
    <lineage>
        <taxon>Bacteria</taxon>
        <taxon>Bacillati</taxon>
        <taxon>Bacillota</taxon>
        <taxon>Bacilli</taxon>
        <taxon>Bacillales</taxon>
        <taxon>Alicyclobacillaceae</taxon>
        <taxon>Tumebacillus</taxon>
    </lineage>
</organism>
<evidence type="ECO:0000313" key="2">
    <source>
        <dbReference type="Proteomes" id="UP000602284"/>
    </source>
</evidence>
<dbReference type="EMBL" id="JAEQNB010000001">
    <property type="protein sequence ID" value="MBL0385131.1"/>
    <property type="molecule type" value="Genomic_DNA"/>
</dbReference>
<protein>
    <submittedName>
        <fullName evidence="1">Uncharacterized protein</fullName>
    </submittedName>
</protein>
<keyword evidence="2" id="KW-1185">Reference proteome</keyword>
<comment type="caution">
    <text evidence="1">The sequence shown here is derived from an EMBL/GenBank/DDBJ whole genome shotgun (WGS) entry which is preliminary data.</text>
</comment>
<gene>
    <name evidence="1" type="ORF">JJB07_00605</name>
</gene>
<name>A0ABS1J4D5_9BACL</name>
<evidence type="ECO:0000313" key="1">
    <source>
        <dbReference type="EMBL" id="MBL0385131.1"/>
    </source>
</evidence>
<dbReference type="Proteomes" id="UP000602284">
    <property type="component" value="Unassembled WGS sequence"/>
</dbReference>
<reference evidence="1 2" key="1">
    <citation type="submission" date="2021-01" db="EMBL/GenBank/DDBJ databases">
        <title>Tumebacillus sp. strain ITR2 16S ribosomal RNA gene Genome sequencing and assembly.</title>
        <authorList>
            <person name="Kang M."/>
        </authorList>
    </citation>
    <scope>NUCLEOTIDE SEQUENCE [LARGE SCALE GENOMIC DNA]</scope>
    <source>
        <strain evidence="1 2">ITR2</strain>
    </source>
</reference>
<dbReference type="RefSeq" id="WP_201630268.1">
    <property type="nucleotide sequence ID" value="NZ_JAEQNB010000001.1"/>
</dbReference>
<proteinExistence type="predicted"/>